<comment type="similarity">
    <text evidence="10">Belongs to the NAD synthetase family.</text>
</comment>
<dbReference type="Proteomes" id="UP000503399">
    <property type="component" value="Chromosome"/>
</dbReference>
<accession>A0A6F8ZEX0</accession>
<feature type="binding site" evidence="7">
    <location>
        <position position="405"/>
    </location>
    <ligand>
        <name>deamido-NAD(+)</name>
        <dbReference type="ChEBI" id="CHEBI:58437"/>
        <note>ligand shared between two neighboring subunits</note>
    </ligand>
</feature>
<dbReference type="InterPro" id="IPR022310">
    <property type="entry name" value="NAD/GMP_synthase"/>
</dbReference>
<dbReference type="NCBIfam" id="NF010588">
    <property type="entry name" value="PRK13981.1"/>
    <property type="match status" value="1"/>
</dbReference>
<gene>
    <name evidence="7 13" type="primary">nadE</name>
    <name evidence="13" type="ORF">R50_0912</name>
</gene>
<dbReference type="EMBL" id="LR778114">
    <property type="protein sequence ID" value="CAB1128418.1"/>
    <property type="molecule type" value="Genomic_DNA"/>
</dbReference>
<feature type="binding site" evidence="7">
    <location>
        <position position="180"/>
    </location>
    <ligand>
        <name>L-glutamine</name>
        <dbReference type="ChEBI" id="CHEBI:58359"/>
    </ligand>
</feature>
<evidence type="ECO:0000313" key="14">
    <source>
        <dbReference type="Proteomes" id="UP000503399"/>
    </source>
</evidence>
<comment type="catalytic activity">
    <reaction evidence="7 8">
        <text>deamido-NAD(+) + L-glutamine + ATP + H2O = L-glutamate + AMP + diphosphate + NAD(+) + H(+)</text>
        <dbReference type="Rhea" id="RHEA:24384"/>
        <dbReference type="ChEBI" id="CHEBI:15377"/>
        <dbReference type="ChEBI" id="CHEBI:15378"/>
        <dbReference type="ChEBI" id="CHEBI:29985"/>
        <dbReference type="ChEBI" id="CHEBI:30616"/>
        <dbReference type="ChEBI" id="CHEBI:33019"/>
        <dbReference type="ChEBI" id="CHEBI:57540"/>
        <dbReference type="ChEBI" id="CHEBI:58359"/>
        <dbReference type="ChEBI" id="CHEBI:58437"/>
        <dbReference type="ChEBI" id="CHEBI:456215"/>
        <dbReference type="EC" id="6.3.5.1"/>
    </reaction>
</comment>
<dbReference type="GO" id="GO:0003952">
    <property type="term" value="F:NAD+ synthase (glutamine-hydrolyzing) activity"/>
    <property type="evidence" value="ECO:0007669"/>
    <property type="project" value="UniProtKB-UniRule"/>
</dbReference>
<evidence type="ECO:0000256" key="8">
    <source>
        <dbReference type="PIRNR" id="PIRNR006630"/>
    </source>
</evidence>
<keyword evidence="6 7" id="KW-0520">NAD</keyword>
<dbReference type="AlphaFoldDB" id="A0A6F8ZEX0"/>
<dbReference type="InterPro" id="IPR003694">
    <property type="entry name" value="NAD_synthase"/>
</dbReference>
<feature type="binding site" evidence="7">
    <location>
        <position position="546"/>
    </location>
    <ligand>
        <name>deamido-NAD(+)</name>
        <dbReference type="ChEBI" id="CHEBI:58437"/>
        <note>ligand shared between two neighboring subunits</note>
    </ligand>
</feature>
<feature type="binding site" evidence="7">
    <location>
        <begin position="322"/>
        <end position="329"/>
    </location>
    <ligand>
        <name>ATP</name>
        <dbReference type="ChEBI" id="CHEBI:30616"/>
    </ligand>
</feature>
<dbReference type="GO" id="GO:0009435">
    <property type="term" value="P:NAD+ biosynthetic process"/>
    <property type="evidence" value="ECO:0007669"/>
    <property type="project" value="UniProtKB-UniRule"/>
</dbReference>
<keyword evidence="5 7" id="KW-0067">ATP-binding</keyword>
<dbReference type="GO" id="GO:0004359">
    <property type="term" value="F:glutaminase activity"/>
    <property type="evidence" value="ECO:0007669"/>
    <property type="project" value="InterPro"/>
</dbReference>
<evidence type="ECO:0000256" key="2">
    <source>
        <dbReference type="ARBA" id="ARBA00007145"/>
    </source>
</evidence>
<organism evidence="13 14">
    <name type="scientific">Candidatus Hydrogenisulfobacillus filiaventi</name>
    <dbReference type="NCBI Taxonomy" id="2707344"/>
    <lineage>
        <taxon>Bacteria</taxon>
        <taxon>Bacillati</taxon>
        <taxon>Bacillota</taxon>
        <taxon>Clostridia</taxon>
        <taxon>Eubacteriales</taxon>
        <taxon>Clostridiales Family XVII. Incertae Sedis</taxon>
        <taxon>Candidatus Hydrogenisulfobacillus</taxon>
    </lineage>
</organism>
<comment type="pathway">
    <text evidence="1 7 8">Cofactor biosynthesis; NAD(+) biosynthesis; NAD(+) from deamido-NAD(+) (L-Gln route): step 1/1.</text>
</comment>
<feature type="domain" description="CN hydrolase" evidence="12">
    <location>
        <begin position="5"/>
        <end position="244"/>
    </location>
</feature>
<dbReference type="FunFam" id="3.40.50.620:FF:000106">
    <property type="entry name" value="Glutamine-dependent NAD(+) synthetase"/>
    <property type="match status" value="1"/>
</dbReference>
<dbReference type="PIRSF" id="PIRSF006630">
    <property type="entry name" value="NADS_GAT"/>
    <property type="match status" value="1"/>
</dbReference>
<keyword evidence="14" id="KW-1185">Reference proteome</keyword>
<evidence type="ECO:0000256" key="10">
    <source>
        <dbReference type="RuleBase" id="RU003811"/>
    </source>
</evidence>
<name>A0A6F8ZEX0_9FIRM</name>
<dbReference type="Pfam" id="PF02540">
    <property type="entry name" value="NAD_synthase"/>
    <property type="match status" value="1"/>
</dbReference>
<comment type="similarity">
    <text evidence="2 7 8">In the C-terminal section; belongs to the NAD synthetase family.</text>
</comment>
<evidence type="ECO:0000256" key="1">
    <source>
        <dbReference type="ARBA" id="ARBA00005188"/>
    </source>
</evidence>
<feature type="binding site" evidence="7">
    <location>
        <position position="434"/>
    </location>
    <ligand>
        <name>deamido-NAD(+)</name>
        <dbReference type="ChEBI" id="CHEBI:58437"/>
        <note>ligand shared between two neighboring subunits</note>
    </ligand>
</feature>
<evidence type="ECO:0000256" key="11">
    <source>
        <dbReference type="SAM" id="MobiDB-lite"/>
    </source>
</evidence>
<evidence type="ECO:0000313" key="13">
    <source>
        <dbReference type="EMBL" id="CAB1128418.1"/>
    </source>
</evidence>
<dbReference type="InterPro" id="IPR036526">
    <property type="entry name" value="C-N_Hydrolase_sf"/>
</dbReference>
<proteinExistence type="inferred from homology"/>
<keyword evidence="3 7" id="KW-0436">Ligase</keyword>
<feature type="region of interest" description="Disordered" evidence="11">
    <location>
        <begin position="477"/>
        <end position="501"/>
    </location>
</feature>
<dbReference type="HAMAP" id="MF_02090">
    <property type="entry name" value="NadE_glutamine_dep"/>
    <property type="match status" value="1"/>
</dbReference>
<dbReference type="NCBIfam" id="TIGR00552">
    <property type="entry name" value="nadE"/>
    <property type="match status" value="1"/>
</dbReference>
<dbReference type="GO" id="GO:0000257">
    <property type="term" value="F:nitrilase activity"/>
    <property type="evidence" value="ECO:0007669"/>
    <property type="project" value="UniProtKB-ARBA"/>
</dbReference>
<evidence type="ECO:0000256" key="7">
    <source>
        <dbReference type="HAMAP-Rule" id="MF_02090"/>
    </source>
</evidence>
<dbReference type="EC" id="6.3.5.1" evidence="7 8"/>
<dbReference type="UniPathway" id="UPA00253">
    <property type="reaction ID" value="UER00334"/>
</dbReference>
<dbReference type="Gene3D" id="3.60.110.10">
    <property type="entry name" value="Carbon-nitrogen hydrolase"/>
    <property type="match status" value="1"/>
</dbReference>
<feature type="active site" description="Nucleophile; for glutaminase activity" evidence="7">
    <location>
        <position position="147"/>
    </location>
</feature>
<evidence type="ECO:0000259" key="12">
    <source>
        <dbReference type="PROSITE" id="PS50263"/>
    </source>
</evidence>
<evidence type="ECO:0000256" key="6">
    <source>
        <dbReference type="ARBA" id="ARBA00023027"/>
    </source>
</evidence>
<comment type="caution">
    <text evidence="7">Lacks conserved residue(s) required for the propagation of feature annotation.</text>
</comment>
<keyword evidence="4 7" id="KW-0547">Nucleotide-binding</keyword>
<feature type="binding site" evidence="7">
    <location>
        <position position="117"/>
    </location>
    <ligand>
        <name>L-glutamine</name>
        <dbReference type="ChEBI" id="CHEBI:58359"/>
    </ligand>
</feature>
<dbReference type="CDD" id="cd07570">
    <property type="entry name" value="GAT_Gln-NAD-synth"/>
    <property type="match status" value="1"/>
</dbReference>
<dbReference type="PANTHER" id="PTHR23090">
    <property type="entry name" value="NH 3 /GLUTAMINE-DEPENDENT NAD + SYNTHETASE"/>
    <property type="match status" value="1"/>
</dbReference>
<feature type="binding site" evidence="7">
    <location>
        <position position="174"/>
    </location>
    <ligand>
        <name>L-glutamine</name>
        <dbReference type="ChEBI" id="CHEBI:58359"/>
    </ligand>
</feature>
<dbReference type="GO" id="GO:0008795">
    <property type="term" value="F:NAD+ synthase activity"/>
    <property type="evidence" value="ECO:0007669"/>
    <property type="project" value="UniProtKB-UniRule"/>
</dbReference>
<dbReference type="KEGG" id="hfv:R50_0912"/>
<feature type="region of interest" description="Disordered" evidence="11">
    <location>
        <begin position="255"/>
        <end position="284"/>
    </location>
</feature>
<protein>
    <recommendedName>
        <fullName evidence="7 8">Glutamine-dependent NAD(+) synthetase</fullName>
        <ecNumber evidence="7 8">6.3.5.1</ecNumber>
    </recommendedName>
    <alternativeName>
        <fullName evidence="7 8">NAD(+) synthase [glutamine-hydrolyzing]</fullName>
    </alternativeName>
</protein>
<dbReference type="SUPFAM" id="SSF52402">
    <property type="entry name" value="Adenine nucleotide alpha hydrolases-like"/>
    <property type="match status" value="1"/>
</dbReference>
<dbReference type="InterPro" id="IPR000132">
    <property type="entry name" value="Nitrilase/CN_hydratase_CS"/>
</dbReference>
<dbReference type="Gene3D" id="3.40.50.620">
    <property type="entry name" value="HUPs"/>
    <property type="match status" value="1"/>
</dbReference>
<evidence type="ECO:0000256" key="3">
    <source>
        <dbReference type="ARBA" id="ARBA00022598"/>
    </source>
</evidence>
<feature type="active site" description="For glutaminase activity" evidence="7">
    <location>
        <position position="111"/>
    </location>
</feature>
<feature type="binding site" evidence="7">
    <location>
        <position position="429"/>
    </location>
    <ligand>
        <name>ATP</name>
        <dbReference type="ChEBI" id="CHEBI:30616"/>
    </ligand>
</feature>
<dbReference type="GO" id="GO:0005524">
    <property type="term" value="F:ATP binding"/>
    <property type="evidence" value="ECO:0007669"/>
    <property type="project" value="UniProtKB-UniRule"/>
</dbReference>
<evidence type="ECO:0000256" key="5">
    <source>
        <dbReference type="ARBA" id="ARBA00022840"/>
    </source>
</evidence>
<feature type="active site" description="Proton acceptor" evidence="9">
    <location>
        <position position="45"/>
    </location>
</feature>
<dbReference type="GO" id="GO:0005737">
    <property type="term" value="C:cytoplasm"/>
    <property type="evidence" value="ECO:0007669"/>
    <property type="project" value="InterPro"/>
</dbReference>
<dbReference type="SUPFAM" id="SSF56317">
    <property type="entry name" value="Carbon-nitrogen hydrolase"/>
    <property type="match status" value="1"/>
</dbReference>
<sequence length="582" mass="63483">MQDRVRVVLAQLNSLVGDVAGNLRRVREAVARAREWGADLVVFPEMMLGGYPAEDLWFHRGLVAEMRAAVEALAPESRDLLLVVGYARDAGALENAAAVLAGGRLAGTVAKRHLPNYGVFDEARYFRPGRGTTVWQWGPWRLGISICEDIWYPDGPYLDQVRAGADLLINISASPYHRGKGESRERMLATRAQDTAAWLLWCNLVGGQDELVFDGTSAVFAPDGRVVARAPAFAEDLVVYDLPAGPGRHQRWVDPRWRLGPPPEPGTVRHRRLPPPVPGTPRLPAPGIVHPRPGPEEELFGALVTGVRDYIAKNGFGDVVIGLSGGIDSSLTAVVAVEALGPRRVHGVLLPSPITSSASREDALAVAHNLGIPVLEIPLAAAMQAVGDTLAPIFAGLEPDVTEENIQARLRGLYLMALSNKFGWLVLTTGNKSEMATGYSTLYGDMAGGFAVLKDVLKTDVYRLAAWVNRQPPAPRIPERVLTKPPSAELRPGQKDEDSLPPYPVLDRILAGYVEEDREAADLVAEGLPEAEVVRAIELVNRNEYKRRQAPVGIKVTPRAFGRDRRMPITGRYPLVRPREEE</sequence>
<evidence type="ECO:0000256" key="4">
    <source>
        <dbReference type="ARBA" id="ARBA00022741"/>
    </source>
</evidence>
<comment type="function">
    <text evidence="7">Catalyzes the ATP-dependent amidation of deamido-NAD to form NAD. Uses L-glutamine as a nitrogen source.</text>
</comment>
<dbReference type="InterPro" id="IPR014729">
    <property type="entry name" value="Rossmann-like_a/b/a_fold"/>
</dbReference>
<feature type="active site" description="Proton acceptor; for glutaminase activity" evidence="7">
    <location>
        <position position="45"/>
    </location>
</feature>
<dbReference type="CDD" id="cd00553">
    <property type="entry name" value="NAD_synthase"/>
    <property type="match status" value="1"/>
</dbReference>
<feature type="compositionally biased region" description="Pro residues" evidence="11">
    <location>
        <begin position="274"/>
        <end position="284"/>
    </location>
</feature>
<reference evidence="13 14" key="1">
    <citation type="submission" date="2020-02" db="EMBL/GenBank/DDBJ databases">
        <authorList>
            <person name="Hogendoorn C."/>
        </authorList>
    </citation>
    <scope>NUCLEOTIDE SEQUENCE [LARGE SCALE GENOMIC DNA]</scope>
    <source>
        <strain evidence="13">R501</strain>
    </source>
</reference>
<dbReference type="InterPro" id="IPR003010">
    <property type="entry name" value="C-N_Hydrolase"/>
</dbReference>
<dbReference type="PROSITE" id="PS00920">
    <property type="entry name" value="NITRIL_CHT_1"/>
    <property type="match status" value="1"/>
</dbReference>
<dbReference type="Pfam" id="PF00795">
    <property type="entry name" value="CN_hydrolase"/>
    <property type="match status" value="1"/>
</dbReference>
<dbReference type="InterPro" id="IPR014445">
    <property type="entry name" value="Gln-dep_NAD_synthase"/>
</dbReference>
<dbReference type="PROSITE" id="PS50263">
    <property type="entry name" value="CN_HYDROLASE"/>
    <property type="match status" value="1"/>
</dbReference>
<evidence type="ECO:0000256" key="9">
    <source>
        <dbReference type="PROSITE-ProRule" id="PRU10139"/>
    </source>
</evidence>
<dbReference type="PANTHER" id="PTHR23090:SF9">
    <property type="entry name" value="GLUTAMINE-DEPENDENT NAD(+) SYNTHETASE"/>
    <property type="match status" value="1"/>
</dbReference>